<dbReference type="CDD" id="cd16830">
    <property type="entry name" value="HemS-like_N"/>
    <property type="match status" value="1"/>
</dbReference>
<dbReference type="AlphaFoldDB" id="A0A5B8RY90"/>
<dbReference type="InterPro" id="IPR053733">
    <property type="entry name" value="Heme_Transport_Util_sf"/>
</dbReference>
<evidence type="ECO:0000313" key="2">
    <source>
        <dbReference type="EMBL" id="QEA12837.1"/>
    </source>
</evidence>
<dbReference type="GO" id="GO:0006826">
    <property type="term" value="P:iron ion transport"/>
    <property type="evidence" value="ECO:0007669"/>
    <property type="project" value="InterPro"/>
</dbReference>
<accession>A0A5B8RY90</accession>
<protein>
    <submittedName>
        <fullName evidence="2">Hemin-degrading factor</fullName>
    </submittedName>
</protein>
<dbReference type="OrthoDB" id="316630at2"/>
<gene>
    <name evidence="2" type="ORF">FOZ74_07245</name>
</gene>
<dbReference type="Gene3D" id="3.40.1570.10">
    <property type="entry name" value="HemS/ChuS/ChuX like domains"/>
    <property type="match status" value="2"/>
</dbReference>
<dbReference type="Proteomes" id="UP000321199">
    <property type="component" value="Chromosome"/>
</dbReference>
<name>A0A5B8RY90_9BURK</name>
<evidence type="ECO:0000259" key="1">
    <source>
        <dbReference type="Pfam" id="PF05171"/>
    </source>
</evidence>
<sequence>MTETASPAATAAALKQSWSALRTAEPELYARTIAQRLAVSEGELVACRTGDGVTRLHTQDWGDIFRGLRAVGRVMVLTRNEHCVHEKKGWFEGVNLGQAMGAVVGGAIDLRVFLTHFKHGYAVTEERQGQRRESLQFFDADGTAVHKVYRLEQTDAAAWQQLLARHTAPDQTPGMAVQPVVDPLSHLLRDEEVDTQALREGWRTMGYGPHEFYGLLKRLKTTRLQALHVAGSEFARRAGQNAAERVLTEAARTGLPIMVFVGSPGLVQIHSGPVRSIKPMGPWLNVLDEDFNLHLRLDQVAESWVVKKPTADGPVTSLELYDAQGGQIVQFFGQRLPGRPEIEAWTQLADGLASAEPALA</sequence>
<organism evidence="2 3">
    <name type="scientific">Comamonas flocculans</name>
    <dbReference type="NCBI Taxonomy" id="2597701"/>
    <lineage>
        <taxon>Bacteria</taxon>
        <taxon>Pseudomonadati</taxon>
        <taxon>Pseudomonadota</taxon>
        <taxon>Betaproteobacteria</taxon>
        <taxon>Burkholderiales</taxon>
        <taxon>Comamonadaceae</taxon>
        <taxon>Comamonas</taxon>
    </lineage>
</organism>
<keyword evidence="3" id="KW-1185">Reference proteome</keyword>
<dbReference type="InterPro" id="IPR007845">
    <property type="entry name" value="HemS/ChuX_dom"/>
</dbReference>
<dbReference type="KEGG" id="cof:FOZ74_07245"/>
<dbReference type="EMBL" id="CP042344">
    <property type="protein sequence ID" value="QEA12837.1"/>
    <property type="molecule type" value="Genomic_DNA"/>
</dbReference>
<proteinExistence type="predicted"/>
<evidence type="ECO:0000313" key="3">
    <source>
        <dbReference type="Proteomes" id="UP000321199"/>
    </source>
</evidence>
<dbReference type="SUPFAM" id="SSF144064">
    <property type="entry name" value="Heme iron utilization protein-like"/>
    <property type="match status" value="1"/>
</dbReference>
<feature type="domain" description="Haemin-degrading HemS/ChuX" evidence="1">
    <location>
        <begin position="39"/>
        <end position="165"/>
    </location>
</feature>
<dbReference type="CDD" id="cd16831">
    <property type="entry name" value="HemS-like_C"/>
    <property type="match status" value="1"/>
</dbReference>
<feature type="domain" description="Haemin-degrading HemS/ChuX" evidence="1">
    <location>
        <begin position="221"/>
        <end position="351"/>
    </location>
</feature>
<reference evidence="2 3" key="1">
    <citation type="submission" date="2019-07" db="EMBL/GenBank/DDBJ databases">
        <title>Complete genome sequence of Comamonas sp. NLF 7-7 isolated from livestock.</title>
        <authorList>
            <person name="Kim D.H."/>
            <person name="Kim J.G."/>
        </authorList>
    </citation>
    <scope>NUCLEOTIDE SEQUENCE [LARGE SCALE GENOMIC DNA]</scope>
    <source>
        <strain evidence="2 3">NLF 7-7</strain>
    </source>
</reference>
<dbReference type="RefSeq" id="WP_146912430.1">
    <property type="nucleotide sequence ID" value="NZ_CP042344.1"/>
</dbReference>
<dbReference type="Pfam" id="PF05171">
    <property type="entry name" value="HemS"/>
    <property type="match status" value="2"/>
</dbReference>